<organism evidence="2 3">
    <name type="scientific">Sorghum bicolor</name>
    <name type="common">Sorghum</name>
    <name type="synonym">Sorghum vulgare</name>
    <dbReference type="NCBI Taxonomy" id="4558"/>
    <lineage>
        <taxon>Eukaryota</taxon>
        <taxon>Viridiplantae</taxon>
        <taxon>Streptophyta</taxon>
        <taxon>Embryophyta</taxon>
        <taxon>Tracheophyta</taxon>
        <taxon>Spermatophyta</taxon>
        <taxon>Magnoliopsida</taxon>
        <taxon>Liliopsida</taxon>
        <taxon>Poales</taxon>
        <taxon>Poaceae</taxon>
        <taxon>PACMAD clade</taxon>
        <taxon>Panicoideae</taxon>
        <taxon>Andropogonodae</taxon>
        <taxon>Andropogoneae</taxon>
        <taxon>Sorghinae</taxon>
        <taxon>Sorghum</taxon>
    </lineage>
</organism>
<dbReference type="EMBL" id="CM027681">
    <property type="protein sequence ID" value="KAG0543878.1"/>
    <property type="molecule type" value="Genomic_DNA"/>
</dbReference>
<sequence length="159" mass="16805">MVPLLRPPPRASSRSSSSAVTRPMNGSYWTPPPSRLATACWAPYGHPLEVGSVVQGTGAGSSVASTRKAAVVVPACPVASRATPITSTPGPRRAGTAAVTGGPQQCAEREGLHQLQHLQGLGRTRWPRRDMCCCSSRPPWPHDNTTGRASRCSHYLSGR</sequence>
<dbReference type="EMBL" id="CM027681">
    <property type="protein sequence ID" value="KAG0543877.1"/>
    <property type="molecule type" value="Genomic_DNA"/>
</dbReference>
<reference evidence="2" key="2">
    <citation type="submission" date="2020-10" db="EMBL/GenBank/DDBJ databases">
        <authorList>
            <person name="Cooper E.A."/>
            <person name="Brenton Z.W."/>
            <person name="Flinn B.S."/>
            <person name="Jenkins J."/>
            <person name="Shu S."/>
            <person name="Flowers D."/>
            <person name="Luo F."/>
            <person name="Wang Y."/>
            <person name="Xia P."/>
            <person name="Barry K."/>
            <person name="Daum C."/>
            <person name="Lipzen A."/>
            <person name="Yoshinaga Y."/>
            <person name="Schmutz J."/>
            <person name="Saski C."/>
            <person name="Vermerris W."/>
            <person name="Kresovich S."/>
        </authorList>
    </citation>
    <scope>NUCLEOTIDE SEQUENCE</scope>
</reference>
<feature type="region of interest" description="Disordered" evidence="1">
    <location>
        <begin position="1"/>
        <end position="29"/>
    </location>
</feature>
<reference evidence="2" key="1">
    <citation type="journal article" date="2019" name="BMC Genomics">
        <title>A new reference genome for Sorghum bicolor reveals high levels of sequence similarity between sweet and grain genotypes: implications for the genetics of sugar metabolism.</title>
        <authorList>
            <person name="Cooper E.A."/>
            <person name="Brenton Z.W."/>
            <person name="Flinn B.S."/>
            <person name="Jenkins J."/>
            <person name="Shu S."/>
            <person name="Flowers D."/>
            <person name="Luo F."/>
            <person name="Wang Y."/>
            <person name="Xia P."/>
            <person name="Barry K."/>
            <person name="Daum C."/>
            <person name="Lipzen A."/>
            <person name="Yoshinaga Y."/>
            <person name="Schmutz J."/>
            <person name="Saski C."/>
            <person name="Vermerris W."/>
            <person name="Kresovich S."/>
        </authorList>
    </citation>
    <scope>NUCLEOTIDE SEQUENCE</scope>
</reference>
<proteinExistence type="predicted"/>
<dbReference type="AlphaFoldDB" id="A0A921RRR1"/>
<name>A0A921RRR1_SORBI</name>
<accession>A0A921RRR1</accession>
<gene>
    <name evidence="2" type="ORF">BDA96_02G226800</name>
</gene>
<evidence type="ECO:0000256" key="1">
    <source>
        <dbReference type="SAM" id="MobiDB-lite"/>
    </source>
</evidence>
<evidence type="ECO:0000313" key="3">
    <source>
        <dbReference type="Proteomes" id="UP000807115"/>
    </source>
</evidence>
<evidence type="ECO:0000313" key="2">
    <source>
        <dbReference type="EMBL" id="KAG0543877.1"/>
    </source>
</evidence>
<dbReference type="Proteomes" id="UP000807115">
    <property type="component" value="Chromosome 2"/>
</dbReference>
<protein>
    <submittedName>
        <fullName evidence="2">Uncharacterized protein</fullName>
    </submittedName>
</protein>
<comment type="caution">
    <text evidence="2">The sequence shown here is derived from an EMBL/GenBank/DDBJ whole genome shotgun (WGS) entry which is preliminary data.</text>
</comment>
<feature type="compositionally biased region" description="Pro residues" evidence="1">
    <location>
        <begin position="1"/>
        <end position="10"/>
    </location>
</feature>